<dbReference type="Proteomes" id="UP000823821">
    <property type="component" value="Unassembled WGS sequence"/>
</dbReference>
<reference evidence="1" key="2">
    <citation type="submission" date="2021-04" db="EMBL/GenBank/DDBJ databases">
        <authorList>
            <person name="Gilroy R."/>
        </authorList>
    </citation>
    <scope>NUCLEOTIDE SEQUENCE</scope>
    <source>
        <strain evidence="1">5032</strain>
    </source>
</reference>
<comment type="caution">
    <text evidence="1">The sequence shown here is derived from an EMBL/GenBank/DDBJ whole genome shotgun (WGS) entry which is preliminary data.</text>
</comment>
<reference evidence="1" key="1">
    <citation type="journal article" date="2021" name="PeerJ">
        <title>Extensive microbial diversity within the chicken gut microbiome revealed by metagenomics and culture.</title>
        <authorList>
            <person name="Gilroy R."/>
            <person name="Ravi A."/>
            <person name="Getino M."/>
            <person name="Pursley I."/>
            <person name="Horton D.L."/>
            <person name="Alikhan N.F."/>
            <person name="Baker D."/>
            <person name="Gharbi K."/>
            <person name="Hall N."/>
            <person name="Watson M."/>
            <person name="Adriaenssens E.M."/>
            <person name="Foster-Nyarko E."/>
            <person name="Jarju S."/>
            <person name="Secka A."/>
            <person name="Antonio M."/>
            <person name="Oren A."/>
            <person name="Chaudhuri R.R."/>
            <person name="La Ragione R."/>
            <person name="Hildebrand F."/>
            <person name="Pallen M.J."/>
        </authorList>
    </citation>
    <scope>NUCLEOTIDE SEQUENCE</scope>
    <source>
        <strain evidence="1">5032</strain>
    </source>
</reference>
<name>A0A9D2HKS8_9BACT</name>
<proteinExistence type="predicted"/>
<organism evidence="1 2">
    <name type="scientific">Candidatus Desulfovibrio intestinavium</name>
    <dbReference type="NCBI Taxonomy" id="2838534"/>
    <lineage>
        <taxon>Bacteria</taxon>
        <taxon>Pseudomonadati</taxon>
        <taxon>Thermodesulfobacteriota</taxon>
        <taxon>Desulfovibrionia</taxon>
        <taxon>Desulfovibrionales</taxon>
        <taxon>Desulfovibrionaceae</taxon>
        <taxon>Desulfovibrio</taxon>
    </lineage>
</organism>
<dbReference type="AlphaFoldDB" id="A0A9D2HKS8"/>
<protein>
    <submittedName>
        <fullName evidence="1">Uncharacterized protein</fullName>
    </submittedName>
</protein>
<sequence>MTQPEGVCKEPYMKYYSPEEIRAMCLRGAELLAEGREEADRLFNEVPLLPKSAKIMKEMVGVDEMIASGVNLYEAVKEYGPEWLRR</sequence>
<evidence type="ECO:0000313" key="2">
    <source>
        <dbReference type="Proteomes" id="UP000823821"/>
    </source>
</evidence>
<dbReference type="EMBL" id="DWZD01000019">
    <property type="protein sequence ID" value="HJA78551.1"/>
    <property type="molecule type" value="Genomic_DNA"/>
</dbReference>
<gene>
    <name evidence="1" type="ORF">H9784_03115</name>
</gene>
<evidence type="ECO:0000313" key="1">
    <source>
        <dbReference type="EMBL" id="HJA78551.1"/>
    </source>
</evidence>
<accession>A0A9D2HKS8</accession>